<evidence type="ECO:0000256" key="7">
    <source>
        <dbReference type="ARBA" id="ARBA00022989"/>
    </source>
</evidence>
<keyword evidence="8 9" id="KW-0472">Membrane</keyword>
<dbReference type="InterPro" id="IPR019623">
    <property type="entry name" value="Rot1"/>
</dbReference>
<dbReference type="GO" id="GO:0005789">
    <property type="term" value="C:endoplasmic reticulum membrane"/>
    <property type="evidence" value="ECO:0007669"/>
    <property type="project" value="UniProtKB-SubCell"/>
</dbReference>
<dbReference type="GO" id="GO:0051082">
    <property type="term" value="F:unfolded protein binding"/>
    <property type="evidence" value="ECO:0007669"/>
    <property type="project" value="EnsemblFungi"/>
</dbReference>
<sequence>MKLSTISAFVTSALLATVGHTQSDSSSVDDLEGTWSSKSGAVITGPDFYDPIDELLLEPTLPGISYSFTKDGFFEEAIYQVSANPKDPKCPTGVLIFQHGTYNISDNGTLTLEPYMVDGRQLLSDPCKQEENAVYSRYNQTEKFKRFSVYVDPYHGRYRLDLFQFNGAPMPPMYLAYRPAMMLPTVTLNPTQEASQPENTGSTRAKIRRSIDNRKVTGIKKHSVVDYNSLWWFGVSMIAAGGAGWYFL</sequence>
<protein>
    <recommendedName>
        <fullName evidence="3 9">Protein ROT1</fullName>
    </recommendedName>
</protein>
<evidence type="ECO:0000313" key="14">
    <source>
        <dbReference type="Proteomes" id="UP000256601"/>
    </source>
</evidence>
<dbReference type="OMA" id="YKPPQML"/>
<dbReference type="Proteomes" id="UP000256601">
    <property type="component" value="Unassembled WGS sequence"/>
</dbReference>
<name>A0A1D8N6C6_YARLL</name>
<organism evidence="11 13">
    <name type="scientific">Yarrowia lipolytica</name>
    <name type="common">Candida lipolytica</name>
    <dbReference type="NCBI Taxonomy" id="4952"/>
    <lineage>
        <taxon>Eukaryota</taxon>
        <taxon>Fungi</taxon>
        <taxon>Dikarya</taxon>
        <taxon>Ascomycota</taxon>
        <taxon>Saccharomycotina</taxon>
        <taxon>Dipodascomycetes</taxon>
        <taxon>Dipodascales</taxon>
        <taxon>Dipodascales incertae sedis</taxon>
        <taxon>Yarrowia</taxon>
    </lineage>
</organism>
<accession>A0A1D8N6C6</accession>
<dbReference type="VEuPathDB" id="FungiDB:YALI0_B03652g"/>
<evidence type="ECO:0000256" key="5">
    <source>
        <dbReference type="ARBA" id="ARBA00022729"/>
    </source>
</evidence>
<feature type="chain" id="PRO_5033268848" description="Protein ROT1" evidence="10">
    <location>
        <begin position="24"/>
        <end position="248"/>
    </location>
</feature>
<evidence type="ECO:0000256" key="9">
    <source>
        <dbReference type="PIRNR" id="PIRNR017290"/>
    </source>
</evidence>
<comment type="function">
    <text evidence="9">Required for normal levels of the cell wall 1,6-beta-glucan. Involved in a protein folding machinery chaperoning proteins acting in various physiological processes including cell wall synthesis and lysis of autophagic bodies.</text>
</comment>
<dbReference type="GO" id="GO:0030950">
    <property type="term" value="P:establishment or maintenance of actin cytoskeleton polarity"/>
    <property type="evidence" value="ECO:0007669"/>
    <property type="project" value="EnsemblFungi"/>
</dbReference>
<evidence type="ECO:0000256" key="2">
    <source>
        <dbReference type="ARBA" id="ARBA00007149"/>
    </source>
</evidence>
<dbReference type="GO" id="GO:0035269">
    <property type="term" value="P:protein O-linked glycosylation via mannose"/>
    <property type="evidence" value="ECO:0007669"/>
    <property type="project" value="EnsemblFungi"/>
</dbReference>
<dbReference type="Proteomes" id="UP000182444">
    <property type="component" value="Chromosome 1B"/>
</dbReference>
<dbReference type="GeneID" id="2907041"/>
<dbReference type="GO" id="GO:0006458">
    <property type="term" value="P:'de novo' protein folding"/>
    <property type="evidence" value="ECO:0007669"/>
    <property type="project" value="EnsemblFungi"/>
</dbReference>
<dbReference type="GO" id="GO:0006487">
    <property type="term" value="P:protein N-linked glycosylation"/>
    <property type="evidence" value="ECO:0007669"/>
    <property type="project" value="EnsemblFungi"/>
</dbReference>
<proteinExistence type="inferred from homology"/>
<comment type="similarity">
    <text evidence="2 9">Belongs to the ROT1 family.</text>
</comment>
<dbReference type="PIRSF" id="PIRSF017290">
    <property type="entry name" value="ROT1_prd"/>
    <property type="match status" value="1"/>
</dbReference>
<reference evidence="12 14" key="2">
    <citation type="submission" date="2018-07" db="EMBL/GenBank/DDBJ databases">
        <title>Draft Genome Assemblies for Five Robust Yarrowia lipolytica Strains Exhibiting High Lipid Production and Pentose Sugar Utilization and Sugar Alcohol Secretion from Undetoxified Lignocellulosic Biomass Hydrolysates.</title>
        <authorList>
            <consortium name="DOE Joint Genome Institute"/>
            <person name="Walker C."/>
            <person name="Ryu S."/>
            <person name="Na H."/>
            <person name="Zane M."/>
            <person name="LaButti K."/>
            <person name="Lipzen A."/>
            <person name="Haridas S."/>
            <person name="Barry K."/>
            <person name="Grigoriev I.V."/>
            <person name="Quarterman J."/>
            <person name="Slininger P."/>
            <person name="Dien B."/>
            <person name="Trinh C.T."/>
        </authorList>
    </citation>
    <scope>NUCLEOTIDE SEQUENCE [LARGE SCALE GENOMIC DNA]</scope>
    <source>
        <strain evidence="12 14">YB392</strain>
    </source>
</reference>
<evidence type="ECO:0000256" key="8">
    <source>
        <dbReference type="ARBA" id="ARBA00023136"/>
    </source>
</evidence>
<dbReference type="GO" id="GO:0009272">
    <property type="term" value="P:fungal-type cell wall biogenesis"/>
    <property type="evidence" value="ECO:0007669"/>
    <property type="project" value="EnsemblFungi"/>
</dbReference>
<evidence type="ECO:0000313" key="12">
    <source>
        <dbReference type="EMBL" id="RDW27066.1"/>
    </source>
</evidence>
<evidence type="ECO:0000313" key="13">
    <source>
        <dbReference type="Proteomes" id="UP000182444"/>
    </source>
</evidence>
<dbReference type="OrthoDB" id="5327821at2759"/>
<dbReference type="GO" id="GO:0034975">
    <property type="term" value="P:protein folding in endoplasmic reticulum"/>
    <property type="evidence" value="ECO:0007669"/>
    <property type="project" value="EnsemblFungi"/>
</dbReference>
<evidence type="ECO:0000256" key="1">
    <source>
        <dbReference type="ARBA" id="ARBA00004115"/>
    </source>
</evidence>
<keyword evidence="7" id="KW-1133">Transmembrane helix</keyword>
<comment type="subcellular location">
    <subcellularLocation>
        <location evidence="1">Endoplasmic reticulum membrane</location>
        <topology evidence="1">Single-pass type I membrane protein</topology>
    </subcellularLocation>
</comment>
<dbReference type="EMBL" id="KZ858969">
    <property type="protein sequence ID" value="RDW27066.1"/>
    <property type="molecule type" value="Genomic_DNA"/>
</dbReference>
<feature type="signal peptide" evidence="10">
    <location>
        <begin position="1"/>
        <end position="23"/>
    </location>
</feature>
<evidence type="ECO:0000256" key="10">
    <source>
        <dbReference type="SAM" id="SignalP"/>
    </source>
</evidence>
<gene>
    <name evidence="12" type="ORF">B0I71DRAFT_129776</name>
    <name evidence="11" type="ORF">YALI1_B05106g</name>
</gene>
<dbReference type="Pfam" id="PF10681">
    <property type="entry name" value="Rot1"/>
    <property type="match status" value="1"/>
</dbReference>
<dbReference type="PANTHER" id="PTHR28090:SF1">
    <property type="entry name" value="PROTEIN ROT1"/>
    <property type="match status" value="1"/>
</dbReference>
<dbReference type="KEGG" id="yli:2907041"/>
<dbReference type="PANTHER" id="PTHR28090">
    <property type="entry name" value="PROTEIN ROT1"/>
    <property type="match status" value="1"/>
</dbReference>
<dbReference type="RefSeq" id="XP_500467.1">
    <property type="nucleotide sequence ID" value="XM_500467.1"/>
</dbReference>
<dbReference type="AlphaFoldDB" id="A0A1D8N6C6"/>
<dbReference type="VEuPathDB" id="FungiDB:YALI1_B05106g"/>
<reference evidence="11 13" key="1">
    <citation type="journal article" date="2016" name="PLoS ONE">
        <title>Sequence Assembly of Yarrowia lipolytica Strain W29/CLIB89 Shows Transposable Element Diversity.</title>
        <authorList>
            <person name="Magnan C."/>
            <person name="Yu J."/>
            <person name="Chang I."/>
            <person name="Jahn E."/>
            <person name="Kanomata Y."/>
            <person name="Wu J."/>
            <person name="Zeller M."/>
            <person name="Oakes M."/>
            <person name="Baldi P."/>
            <person name="Sandmeyer S."/>
        </authorList>
    </citation>
    <scope>NUCLEOTIDE SEQUENCE [LARGE SCALE GENOMIC DNA]</scope>
    <source>
        <strain evidence="11">CLIB89</strain>
        <strain evidence="13">CLIB89(W29)</strain>
    </source>
</reference>
<dbReference type="EMBL" id="CP017554">
    <property type="protein sequence ID" value="AOW01178.1"/>
    <property type="molecule type" value="Genomic_DNA"/>
</dbReference>
<evidence type="ECO:0000256" key="3">
    <source>
        <dbReference type="ARBA" id="ARBA00017291"/>
    </source>
</evidence>
<keyword evidence="5 10" id="KW-0732">Signal</keyword>
<dbReference type="GO" id="GO:0007118">
    <property type="term" value="P:budding cell apical bud growth"/>
    <property type="evidence" value="ECO:0007669"/>
    <property type="project" value="EnsemblFungi"/>
</dbReference>
<dbReference type="eggNOG" id="ENOG502QQTG">
    <property type="taxonomic scope" value="Eukaryota"/>
</dbReference>
<evidence type="ECO:0000313" key="11">
    <source>
        <dbReference type="EMBL" id="AOW01178.1"/>
    </source>
</evidence>
<evidence type="ECO:0000256" key="6">
    <source>
        <dbReference type="ARBA" id="ARBA00022824"/>
    </source>
</evidence>
<evidence type="ECO:0000256" key="4">
    <source>
        <dbReference type="ARBA" id="ARBA00022692"/>
    </source>
</evidence>
<keyword evidence="4" id="KW-0812">Transmembrane</keyword>
<keyword evidence="6 9" id="KW-0256">Endoplasmic reticulum</keyword>